<dbReference type="Proteomes" id="UP001526147">
    <property type="component" value="Unassembled WGS sequence"/>
</dbReference>
<dbReference type="PROSITE" id="PS01124">
    <property type="entry name" value="HTH_ARAC_FAMILY_2"/>
    <property type="match status" value="1"/>
</dbReference>
<comment type="caution">
    <text evidence="5">The sequence shown here is derived from an EMBL/GenBank/DDBJ whole genome shotgun (WGS) entry which is preliminary data.</text>
</comment>
<dbReference type="InterPro" id="IPR014710">
    <property type="entry name" value="RmlC-like_jellyroll"/>
</dbReference>
<evidence type="ECO:0000256" key="3">
    <source>
        <dbReference type="ARBA" id="ARBA00023163"/>
    </source>
</evidence>
<dbReference type="Gene3D" id="1.10.10.60">
    <property type="entry name" value="Homeodomain-like"/>
    <property type="match status" value="2"/>
</dbReference>
<dbReference type="PANTHER" id="PTHR43280:SF28">
    <property type="entry name" value="HTH-TYPE TRANSCRIPTIONAL ACTIVATOR RHAS"/>
    <property type="match status" value="1"/>
</dbReference>
<dbReference type="InterPro" id="IPR009057">
    <property type="entry name" value="Homeodomain-like_sf"/>
</dbReference>
<dbReference type="InterPro" id="IPR020449">
    <property type="entry name" value="Tscrpt_reg_AraC-type_HTH"/>
</dbReference>
<reference evidence="5 6" key="1">
    <citation type="submission" date="2022-10" db="EMBL/GenBank/DDBJ databases">
        <title>Draft genome assembly of moderately radiation resistant bacterium Metabacillus halosaccharovorans.</title>
        <authorList>
            <person name="Pal S."/>
            <person name="Gopinathan A."/>
        </authorList>
    </citation>
    <scope>NUCLEOTIDE SEQUENCE [LARGE SCALE GENOMIC DNA]</scope>
    <source>
        <strain evidence="5 6">VITHBRA001</strain>
    </source>
</reference>
<dbReference type="SUPFAM" id="SSF46689">
    <property type="entry name" value="Homeodomain-like"/>
    <property type="match status" value="1"/>
</dbReference>
<evidence type="ECO:0000256" key="2">
    <source>
        <dbReference type="ARBA" id="ARBA00023125"/>
    </source>
</evidence>
<dbReference type="Pfam" id="PF07883">
    <property type="entry name" value="Cupin_2"/>
    <property type="match status" value="1"/>
</dbReference>
<gene>
    <name evidence="5" type="ORF">OIH86_13300</name>
</gene>
<dbReference type="Pfam" id="PF12833">
    <property type="entry name" value="HTH_18"/>
    <property type="match status" value="1"/>
</dbReference>
<evidence type="ECO:0000256" key="1">
    <source>
        <dbReference type="ARBA" id="ARBA00023015"/>
    </source>
</evidence>
<dbReference type="SUPFAM" id="SSF51182">
    <property type="entry name" value="RmlC-like cupins"/>
    <property type="match status" value="1"/>
</dbReference>
<keyword evidence="3" id="KW-0804">Transcription</keyword>
<evidence type="ECO:0000313" key="5">
    <source>
        <dbReference type="EMBL" id="MCV9886611.1"/>
    </source>
</evidence>
<evidence type="ECO:0000259" key="4">
    <source>
        <dbReference type="PROSITE" id="PS01124"/>
    </source>
</evidence>
<sequence>MDAMELTEFLMARQFIKKREEIEALIPAETVLIDDEEVFLYNYTINAIENTVIEDSIVITQQPYHSEIPVHVHEFIELTYVFRGTCNVVINKNVIPLTEGTLVMIDKYTPHTVEETGEDDIVLSITLKKDYLSPNFLSRLSSQSIISIFLVDLLMESRESNRYLLFNHGKNKKIIEVVNNIVWEYFHKRMYSDEIINSYLVILFSELIREDEISQRHTHVPNSNNYTLIDFLQYIEDHYQDCSLTSMAKHFNFHPNYLSNLLKKGTGKSFKDLLQLQKISKAGMMLINSNIPIPEIADEVGYSSVTFFYKKFKQIFNMTPSDYRKGHGDRFAVPPFIRK</sequence>
<organism evidence="5 6">
    <name type="scientific">Metabacillus halosaccharovorans</name>
    <dbReference type="NCBI Taxonomy" id="930124"/>
    <lineage>
        <taxon>Bacteria</taxon>
        <taxon>Bacillati</taxon>
        <taxon>Bacillota</taxon>
        <taxon>Bacilli</taxon>
        <taxon>Bacillales</taxon>
        <taxon>Bacillaceae</taxon>
        <taxon>Metabacillus</taxon>
    </lineage>
</organism>
<dbReference type="Gene3D" id="2.60.120.10">
    <property type="entry name" value="Jelly Rolls"/>
    <property type="match status" value="1"/>
</dbReference>
<accession>A0ABT3DJC0</accession>
<dbReference type="RefSeq" id="WP_264143167.1">
    <property type="nucleotide sequence ID" value="NZ_JAOYEY010000041.1"/>
</dbReference>
<keyword evidence="1" id="KW-0805">Transcription regulation</keyword>
<dbReference type="InterPro" id="IPR018060">
    <property type="entry name" value="HTH_AraC"/>
</dbReference>
<dbReference type="InterPro" id="IPR013096">
    <property type="entry name" value="Cupin_2"/>
</dbReference>
<keyword evidence="2" id="KW-0238">DNA-binding</keyword>
<name>A0ABT3DJC0_9BACI</name>
<dbReference type="PANTHER" id="PTHR43280">
    <property type="entry name" value="ARAC-FAMILY TRANSCRIPTIONAL REGULATOR"/>
    <property type="match status" value="1"/>
</dbReference>
<dbReference type="InterPro" id="IPR011051">
    <property type="entry name" value="RmlC_Cupin_sf"/>
</dbReference>
<dbReference type="PRINTS" id="PR00032">
    <property type="entry name" value="HTHARAC"/>
</dbReference>
<feature type="domain" description="HTH araC/xylS-type" evidence="4">
    <location>
        <begin position="229"/>
        <end position="326"/>
    </location>
</feature>
<dbReference type="EMBL" id="JAOYEY010000041">
    <property type="protein sequence ID" value="MCV9886611.1"/>
    <property type="molecule type" value="Genomic_DNA"/>
</dbReference>
<proteinExistence type="predicted"/>
<keyword evidence="6" id="KW-1185">Reference proteome</keyword>
<dbReference type="SMART" id="SM00342">
    <property type="entry name" value="HTH_ARAC"/>
    <property type="match status" value="1"/>
</dbReference>
<evidence type="ECO:0000313" key="6">
    <source>
        <dbReference type="Proteomes" id="UP001526147"/>
    </source>
</evidence>
<protein>
    <submittedName>
        <fullName evidence="5">AraC family transcriptional regulator</fullName>
    </submittedName>
</protein>